<feature type="transmembrane region" description="Helical" evidence="5">
    <location>
        <begin position="579"/>
        <end position="603"/>
    </location>
</feature>
<feature type="transmembrane region" description="Helical" evidence="5">
    <location>
        <begin position="623"/>
        <end position="646"/>
    </location>
</feature>
<proteinExistence type="predicted"/>
<feature type="domain" description="Amino acid transporter transmembrane" evidence="6">
    <location>
        <begin position="436"/>
        <end position="827"/>
    </location>
</feature>
<dbReference type="GO" id="GO:0015179">
    <property type="term" value="F:L-amino acid transmembrane transporter activity"/>
    <property type="evidence" value="ECO:0007669"/>
    <property type="project" value="TreeGrafter"/>
</dbReference>
<dbReference type="InParanoid" id="A0A2P6NW86"/>
<comment type="caution">
    <text evidence="7">The sequence shown here is derived from an EMBL/GenBank/DDBJ whole genome shotgun (WGS) entry which is preliminary data.</text>
</comment>
<keyword evidence="8" id="KW-1185">Reference proteome</keyword>
<keyword evidence="2 5" id="KW-0812">Transmembrane</keyword>
<dbReference type="AlphaFoldDB" id="A0A2P6NW86"/>
<feature type="transmembrane region" description="Helical" evidence="5">
    <location>
        <begin position="851"/>
        <end position="874"/>
    </location>
</feature>
<keyword evidence="4 5" id="KW-0472">Membrane</keyword>
<reference evidence="7 8" key="1">
    <citation type="journal article" date="2018" name="Genome Biol. Evol.">
        <title>Multiple Roots of Fruiting Body Formation in Amoebozoa.</title>
        <authorList>
            <person name="Hillmann F."/>
            <person name="Forbes G."/>
            <person name="Novohradska S."/>
            <person name="Ferling I."/>
            <person name="Riege K."/>
            <person name="Groth M."/>
            <person name="Westermann M."/>
            <person name="Marz M."/>
            <person name="Spaller T."/>
            <person name="Winckler T."/>
            <person name="Schaap P."/>
            <person name="Glockner G."/>
        </authorList>
    </citation>
    <scope>NUCLEOTIDE SEQUENCE [LARGE SCALE GENOMIC DNA]</scope>
    <source>
        <strain evidence="7 8">Jena</strain>
    </source>
</reference>
<organism evidence="7 8">
    <name type="scientific">Planoprotostelium fungivorum</name>
    <dbReference type="NCBI Taxonomy" id="1890364"/>
    <lineage>
        <taxon>Eukaryota</taxon>
        <taxon>Amoebozoa</taxon>
        <taxon>Evosea</taxon>
        <taxon>Variosea</taxon>
        <taxon>Cavosteliida</taxon>
        <taxon>Cavosteliaceae</taxon>
        <taxon>Planoprotostelium</taxon>
    </lineage>
</organism>
<feature type="transmembrane region" description="Helical" evidence="5">
    <location>
        <begin position="710"/>
        <end position="730"/>
    </location>
</feature>
<feature type="transmembrane region" description="Helical" evidence="5">
    <location>
        <begin position="464"/>
        <end position="483"/>
    </location>
</feature>
<evidence type="ECO:0000256" key="1">
    <source>
        <dbReference type="ARBA" id="ARBA00004141"/>
    </source>
</evidence>
<comment type="subcellular location">
    <subcellularLocation>
        <location evidence="1">Membrane</location>
        <topology evidence="1">Multi-pass membrane protein</topology>
    </subcellularLocation>
</comment>
<evidence type="ECO:0000313" key="7">
    <source>
        <dbReference type="EMBL" id="PRP88221.1"/>
    </source>
</evidence>
<evidence type="ECO:0000256" key="2">
    <source>
        <dbReference type="ARBA" id="ARBA00022692"/>
    </source>
</evidence>
<sequence length="884" mass="98542">MERSSGSSESVVEEKSVVDRHRNTKDGLFCLHDDQKLEGQIQSRRMLRGDGVLCSDKPPSNHIYRCPYRRERDTCLDLSRATIGSTSVEERNPTKSLVSSRGFYCGKASSALRDRETVGVYIGRDHKEFFLSLDVETRPRRDSMSPRALSMHRSRSCSLIEGLTEEEMKQLQSEIDILLWGTRLRLPKKGGTSDITERELYDFINIFSKGWLASGEEDLTPLETTQARDVVLGIFELRGQPTRFYIPVLVYTDRYIKKRGKVERRCLAPLLFMASILAVKFWSEAGINLKHTSLVCGVDRVALLDFEWKFLAALEYSLFVSEDEALLYRSTGENGVFVQPHTHETIDATTRISHHTKTLAEYKSSILLRRFPTLLQTSRKLPGSIIQMAIDYGSEGSTDAPINGQNDTFYDEHGNVLEVYQDSTTGLWYSLNAKGTPVWRAAISAMATVAGIGVLGLSKGLSQAGWVGIPLLIFLGFMSNYTAKVLLKSMYLQRETVTTTYHGLSRVAFGTTGYYIVIFMQNLALFSASTLFLVLSGINIHDLFKSWGLPEFHMAYYVAATGLIVLLPIVGLKTLREVSWIAVFGIAATVLTIIIIIVMPPIMKSVTLSGNMSHPQTTVISTINFPTAFATMVFAFGGHNVFPALASTMRDTRSYGTFLNVAFVCVIILYLPPAILPYIYFGDAVKSPVLESLSTAVAGLSRSYTVPIDLALVAITLHLWLTIPILNNPVFLYFEEVTRLDKAKAAPVYRILYRTAILALQVLVACVVKDFGDFMDLLGSTVISATVFFFPCLMYLKLNWNNIPVYEKMWNYVVLLLASLGSIVGFISASIELGKDFTGRKDFQLDMKTRYIIIGSTTGAAAILLALAFHLIAVKNRRSGYQAI</sequence>
<name>A0A2P6NW86_9EUKA</name>
<protein>
    <recommendedName>
        <fullName evidence="6">Amino acid transporter transmembrane domain-containing protein</fullName>
    </recommendedName>
</protein>
<feature type="transmembrane region" description="Helical" evidence="5">
    <location>
        <begin position="514"/>
        <end position="534"/>
    </location>
</feature>
<dbReference type="Pfam" id="PF01490">
    <property type="entry name" value="Aa_trans"/>
    <property type="match status" value="1"/>
</dbReference>
<feature type="transmembrane region" description="Helical" evidence="5">
    <location>
        <begin position="810"/>
        <end position="831"/>
    </location>
</feature>
<gene>
    <name evidence="7" type="ORF">PROFUN_04044</name>
</gene>
<keyword evidence="3 5" id="KW-1133">Transmembrane helix</keyword>
<dbReference type="STRING" id="1890364.A0A2P6NW86"/>
<accession>A0A2P6NW86</accession>
<feature type="transmembrane region" description="Helical" evidence="5">
    <location>
        <begin position="777"/>
        <end position="798"/>
    </location>
</feature>
<dbReference type="Gene3D" id="1.10.472.10">
    <property type="entry name" value="Cyclin-like"/>
    <property type="match status" value="1"/>
</dbReference>
<dbReference type="Proteomes" id="UP000241769">
    <property type="component" value="Unassembled WGS sequence"/>
</dbReference>
<evidence type="ECO:0000256" key="5">
    <source>
        <dbReference type="SAM" id="Phobius"/>
    </source>
</evidence>
<evidence type="ECO:0000256" key="4">
    <source>
        <dbReference type="ARBA" id="ARBA00023136"/>
    </source>
</evidence>
<dbReference type="EMBL" id="MDYQ01000013">
    <property type="protein sequence ID" value="PRP88221.1"/>
    <property type="molecule type" value="Genomic_DNA"/>
</dbReference>
<feature type="transmembrane region" description="Helical" evidence="5">
    <location>
        <begin position="554"/>
        <end position="572"/>
    </location>
</feature>
<feature type="transmembrane region" description="Helical" evidence="5">
    <location>
        <begin position="751"/>
        <end position="771"/>
    </location>
</feature>
<feature type="transmembrane region" description="Helical" evidence="5">
    <location>
        <begin position="658"/>
        <end position="681"/>
    </location>
</feature>
<evidence type="ECO:0000259" key="6">
    <source>
        <dbReference type="Pfam" id="PF01490"/>
    </source>
</evidence>
<dbReference type="InterPro" id="IPR013057">
    <property type="entry name" value="AA_transpt_TM"/>
</dbReference>
<dbReference type="PANTHER" id="PTHR22950:SF349">
    <property type="entry name" value="AMINO ACID TRANSPORTER TRANSMEMBRANE DOMAIN-CONTAINING PROTEIN"/>
    <property type="match status" value="1"/>
</dbReference>
<evidence type="ECO:0000313" key="8">
    <source>
        <dbReference type="Proteomes" id="UP000241769"/>
    </source>
</evidence>
<dbReference type="OrthoDB" id="40134at2759"/>
<dbReference type="PANTHER" id="PTHR22950">
    <property type="entry name" value="AMINO ACID TRANSPORTER"/>
    <property type="match status" value="1"/>
</dbReference>
<dbReference type="GO" id="GO:0005774">
    <property type="term" value="C:vacuolar membrane"/>
    <property type="evidence" value="ECO:0007669"/>
    <property type="project" value="TreeGrafter"/>
</dbReference>
<evidence type="ECO:0000256" key="3">
    <source>
        <dbReference type="ARBA" id="ARBA00022989"/>
    </source>
</evidence>